<evidence type="ECO:0000256" key="7">
    <source>
        <dbReference type="ARBA" id="ARBA00035331"/>
    </source>
</evidence>
<dbReference type="GO" id="GO:0003735">
    <property type="term" value="F:structural constituent of ribosome"/>
    <property type="evidence" value="ECO:0007669"/>
    <property type="project" value="InterPro"/>
</dbReference>
<keyword evidence="3" id="KW-0689">Ribosomal protein</keyword>
<dbReference type="GO" id="GO:0006412">
    <property type="term" value="P:translation"/>
    <property type="evidence" value="ECO:0007669"/>
    <property type="project" value="InterPro"/>
</dbReference>
<dbReference type="GO" id="GO:0005840">
    <property type="term" value="C:ribosome"/>
    <property type="evidence" value="ECO:0007669"/>
    <property type="project" value="UniProtKB-KW"/>
</dbReference>
<comment type="similarity">
    <text evidence="1">Belongs to the eukaryotic ribosomal protein eL36 family.</text>
</comment>
<evidence type="ECO:0000256" key="3">
    <source>
        <dbReference type="ARBA" id="ARBA00022980"/>
    </source>
</evidence>
<comment type="function">
    <text evidence="5">Component of the large ribosomal subunit. The ribosome is a large ribonucleoprotein complex responsible for the synthesis of proteins in the cell.</text>
</comment>
<dbReference type="Pfam" id="PF01158">
    <property type="entry name" value="Ribosomal_L36e"/>
    <property type="match status" value="1"/>
</dbReference>
<evidence type="ECO:0000256" key="4">
    <source>
        <dbReference type="ARBA" id="ARBA00023274"/>
    </source>
</evidence>
<gene>
    <name evidence="8" type="ORF">BN2614_LOCUS1</name>
</gene>
<protein>
    <recommendedName>
        <fullName evidence="6">Large ribosomal subunit protein eL36</fullName>
    </recommendedName>
    <alternativeName>
        <fullName evidence="7">60S ribosomal protein L36</fullName>
    </alternativeName>
</protein>
<reference evidence="8 9" key="1">
    <citation type="submission" date="2018-10" db="EMBL/GenBank/DDBJ databases">
        <authorList>
            <person name="Ekblom R."/>
            <person name="Jareborg N."/>
        </authorList>
    </citation>
    <scope>NUCLEOTIDE SEQUENCE [LARGE SCALE GENOMIC DNA]</scope>
    <source>
        <tissue evidence="8">Muscle</tissue>
    </source>
</reference>
<dbReference type="InterPro" id="IPR000509">
    <property type="entry name" value="Ribosomal_eL36"/>
</dbReference>
<dbReference type="EMBL" id="CYRY02008549">
    <property type="protein sequence ID" value="VCW77221.1"/>
    <property type="molecule type" value="Genomic_DNA"/>
</dbReference>
<dbReference type="InterPro" id="IPR038097">
    <property type="entry name" value="Ribosomal_eL36_sf"/>
</dbReference>
<dbReference type="AlphaFoldDB" id="A0A9X9LMV3"/>
<evidence type="ECO:0000313" key="9">
    <source>
        <dbReference type="Proteomes" id="UP000269945"/>
    </source>
</evidence>
<organism evidence="8 9">
    <name type="scientific">Gulo gulo</name>
    <name type="common">Wolverine</name>
    <name type="synonym">Gluton</name>
    <dbReference type="NCBI Taxonomy" id="48420"/>
    <lineage>
        <taxon>Eukaryota</taxon>
        <taxon>Metazoa</taxon>
        <taxon>Chordata</taxon>
        <taxon>Craniata</taxon>
        <taxon>Vertebrata</taxon>
        <taxon>Euteleostomi</taxon>
        <taxon>Mammalia</taxon>
        <taxon>Eutheria</taxon>
        <taxon>Laurasiatheria</taxon>
        <taxon>Carnivora</taxon>
        <taxon>Caniformia</taxon>
        <taxon>Musteloidea</taxon>
        <taxon>Mustelidae</taxon>
        <taxon>Guloninae</taxon>
        <taxon>Gulo</taxon>
    </lineage>
</organism>
<dbReference type="Gene3D" id="1.10.10.1760">
    <property type="entry name" value="60S ribosomal protein L36"/>
    <property type="match status" value="1"/>
</dbReference>
<evidence type="ECO:0000256" key="5">
    <source>
        <dbReference type="ARBA" id="ARBA00034092"/>
    </source>
</evidence>
<evidence type="ECO:0000313" key="8">
    <source>
        <dbReference type="EMBL" id="VCW77221.1"/>
    </source>
</evidence>
<comment type="subunit">
    <text evidence="2">Component of the large ribosomal subunit.</text>
</comment>
<name>A0A9X9LMV3_GULGU</name>
<evidence type="ECO:0000256" key="6">
    <source>
        <dbReference type="ARBA" id="ARBA00035226"/>
    </source>
</evidence>
<sequence>MAQCYPVNLGLSNGHKVTKNMSRPRHSRPCGHLPKHTKFLQDMIQEVCGFTSYECCGMELLRVSKDKRVLWFIKKTMPRGREGS</sequence>
<comment type="caution">
    <text evidence="8">The sequence shown here is derived from an EMBL/GenBank/DDBJ whole genome shotgun (WGS) entry which is preliminary data.</text>
</comment>
<dbReference type="Proteomes" id="UP000269945">
    <property type="component" value="Unassembled WGS sequence"/>
</dbReference>
<dbReference type="GO" id="GO:1990904">
    <property type="term" value="C:ribonucleoprotein complex"/>
    <property type="evidence" value="ECO:0007669"/>
    <property type="project" value="UniProtKB-KW"/>
</dbReference>
<keyword evidence="4" id="KW-0687">Ribonucleoprotein</keyword>
<proteinExistence type="inferred from homology"/>
<evidence type="ECO:0000256" key="2">
    <source>
        <dbReference type="ARBA" id="ARBA00011133"/>
    </source>
</evidence>
<accession>A0A9X9LMV3</accession>
<keyword evidence="9" id="KW-1185">Reference proteome</keyword>
<evidence type="ECO:0000256" key="1">
    <source>
        <dbReference type="ARBA" id="ARBA00006509"/>
    </source>
</evidence>
<dbReference type="PANTHER" id="PTHR10114">
    <property type="entry name" value="60S RIBOSOMAL PROTEIN L36"/>
    <property type="match status" value="1"/>
</dbReference>